<feature type="compositionally biased region" description="Acidic residues" evidence="1">
    <location>
        <begin position="182"/>
        <end position="192"/>
    </location>
</feature>
<organism evidence="3 4">
    <name type="scientific">Paramarasmius palmivorus</name>
    <dbReference type="NCBI Taxonomy" id="297713"/>
    <lineage>
        <taxon>Eukaryota</taxon>
        <taxon>Fungi</taxon>
        <taxon>Dikarya</taxon>
        <taxon>Basidiomycota</taxon>
        <taxon>Agaricomycotina</taxon>
        <taxon>Agaricomycetes</taxon>
        <taxon>Agaricomycetidae</taxon>
        <taxon>Agaricales</taxon>
        <taxon>Marasmiineae</taxon>
        <taxon>Marasmiaceae</taxon>
        <taxon>Paramarasmius</taxon>
    </lineage>
</organism>
<dbReference type="InterPro" id="IPR011320">
    <property type="entry name" value="RNase_H1_N"/>
</dbReference>
<feature type="region of interest" description="Disordered" evidence="1">
    <location>
        <begin position="1"/>
        <end position="30"/>
    </location>
</feature>
<dbReference type="EMBL" id="JAYKXP010000095">
    <property type="protein sequence ID" value="KAK7027461.1"/>
    <property type="molecule type" value="Genomic_DNA"/>
</dbReference>
<comment type="caution">
    <text evidence="3">The sequence shown here is derived from an EMBL/GenBank/DDBJ whole genome shotgun (WGS) entry which is preliminary data.</text>
</comment>
<evidence type="ECO:0000259" key="2">
    <source>
        <dbReference type="Pfam" id="PF01693"/>
    </source>
</evidence>
<sequence>MQSPTASITSHSPGDGNDASTPAVSSGPNLTWSRTVVHESGGYRFTTTVTNLVEVIGNITGAVPIATPVQPIANSGNGTGTATLFNPPTGAPAPETLVQQPGTELHSKFYVVFRGTRVGIFYDWHTEVAALVVGVPFNCYHLYPSWPLAHHAYTEAYHGRLPGRHIRVVTETTNGESMVVDLSDEDESEAEEASSQLMPESQADDLQD</sequence>
<accession>A0AAW0BLM3</accession>
<protein>
    <recommendedName>
        <fullName evidence="2">Ribonuclease H1 N-terminal domain-containing protein</fullName>
    </recommendedName>
</protein>
<dbReference type="InterPro" id="IPR037056">
    <property type="entry name" value="RNase_H1_N_sf"/>
</dbReference>
<feature type="region of interest" description="Disordered" evidence="1">
    <location>
        <begin position="181"/>
        <end position="208"/>
    </location>
</feature>
<evidence type="ECO:0000313" key="4">
    <source>
        <dbReference type="Proteomes" id="UP001383192"/>
    </source>
</evidence>
<dbReference type="Pfam" id="PF01693">
    <property type="entry name" value="Cauli_VI"/>
    <property type="match status" value="1"/>
</dbReference>
<dbReference type="Proteomes" id="UP001383192">
    <property type="component" value="Unassembled WGS sequence"/>
</dbReference>
<name>A0AAW0BLM3_9AGAR</name>
<evidence type="ECO:0000256" key="1">
    <source>
        <dbReference type="SAM" id="MobiDB-lite"/>
    </source>
</evidence>
<gene>
    <name evidence="3" type="ORF">VNI00_015206</name>
</gene>
<proteinExistence type="predicted"/>
<dbReference type="AlphaFoldDB" id="A0AAW0BLM3"/>
<evidence type="ECO:0000313" key="3">
    <source>
        <dbReference type="EMBL" id="KAK7027461.1"/>
    </source>
</evidence>
<feature type="domain" description="Ribonuclease H1 N-terminal" evidence="2">
    <location>
        <begin position="108"/>
        <end position="145"/>
    </location>
</feature>
<keyword evidence="4" id="KW-1185">Reference proteome</keyword>
<reference evidence="3 4" key="1">
    <citation type="submission" date="2024-01" db="EMBL/GenBank/DDBJ databases">
        <title>A draft genome for a cacao thread blight-causing isolate of Paramarasmius palmivorus.</title>
        <authorList>
            <person name="Baruah I.K."/>
            <person name="Bukari Y."/>
            <person name="Amoako-Attah I."/>
            <person name="Meinhardt L.W."/>
            <person name="Bailey B.A."/>
            <person name="Cohen S.P."/>
        </authorList>
    </citation>
    <scope>NUCLEOTIDE SEQUENCE [LARGE SCALE GENOMIC DNA]</scope>
    <source>
        <strain evidence="3 4">GH-12</strain>
    </source>
</reference>
<dbReference type="Gene3D" id="3.40.970.10">
    <property type="entry name" value="Ribonuclease H1, N-terminal domain"/>
    <property type="match status" value="1"/>
</dbReference>